<dbReference type="SUPFAM" id="SSF51569">
    <property type="entry name" value="Aldolase"/>
    <property type="match status" value="1"/>
</dbReference>
<gene>
    <name evidence="5" type="primary">aroD</name>
    <name evidence="6" type="ORF">FEZ33_07210</name>
</gene>
<evidence type="ECO:0000313" key="6">
    <source>
        <dbReference type="EMBL" id="TLQ40886.1"/>
    </source>
</evidence>
<dbReference type="PROSITE" id="PS01028">
    <property type="entry name" value="DEHYDROQUINASE_I"/>
    <property type="match status" value="1"/>
</dbReference>
<dbReference type="InterPro" id="IPR001381">
    <property type="entry name" value="DHquinase_I"/>
</dbReference>
<organism evidence="6 7">
    <name type="scientific">Ruoffia tabacinasalis</name>
    <dbReference type="NCBI Taxonomy" id="87458"/>
    <lineage>
        <taxon>Bacteria</taxon>
        <taxon>Bacillati</taxon>
        <taxon>Bacillota</taxon>
        <taxon>Bacilli</taxon>
        <taxon>Lactobacillales</taxon>
        <taxon>Aerococcaceae</taxon>
        <taxon>Ruoffia</taxon>
    </lineage>
</organism>
<comment type="function">
    <text evidence="5">Involved in the third step of the chorismate pathway, which leads to the biosynthesis of aromatic amino acids. Catalyzes the cis-dehydration of 3-dehydroquinate (DHQ) and introduces the first double bond of the aromatic ring to yield 3-dehydroshikimate.</text>
</comment>
<evidence type="ECO:0000256" key="2">
    <source>
        <dbReference type="ARBA" id="ARBA00023141"/>
    </source>
</evidence>
<keyword evidence="3 5" id="KW-0456">Lyase</keyword>
<dbReference type="GO" id="GO:0008652">
    <property type="term" value="P:amino acid biosynthetic process"/>
    <property type="evidence" value="ECO:0007669"/>
    <property type="project" value="UniProtKB-KW"/>
</dbReference>
<dbReference type="CDD" id="cd00502">
    <property type="entry name" value="DHQase_I"/>
    <property type="match status" value="1"/>
</dbReference>
<keyword evidence="2 5" id="KW-0057">Aromatic amino acid biosynthesis</keyword>
<feature type="binding site" evidence="5">
    <location>
        <position position="230"/>
    </location>
    <ligand>
        <name>3-dehydroquinate</name>
        <dbReference type="ChEBI" id="CHEBI:32364"/>
    </ligand>
</feature>
<dbReference type="InterPro" id="IPR013785">
    <property type="entry name" value="Aldolase_TIM"/>
</dbReference>
<feature type="active site" description="Proton donor/acceptor" evidence="5">
    <location>
        <position position="142"/>
    </location>
</feature>
<dbReference type="GO" id="GO:0009073">
    <property type="term" value="P:aromatic amino acid family biosynthetic process"/>
    <property type="evidence" value="ECO:0007669"/>
    <property type="project" value="UniProtKB-KW"/>
</dbReference>
<dbReference type="GO" id="GO:0003855">
    <property type="term" value="F:3-dehydroquinate dehydratase activity"/>
    <property type="evidence" value="ECO:0007669"/>
    <property type="project" value="UniProtKB-UniRule"/>
</dbReference>
<protein>
    <recommendedName>
        <fullName evidence="5">3-dehydroquinate dehydratase</fullName>
        <shortName evidence="5">3-dehydroquinase</shortName>
        <ecNumber evidence="5">4.2.1.10</ecNumber>
    </recommendedName>
    <alternativeName>
        <fullName evidence="5">Type I DHQase</fullName>
    </alternativeName>
    <alternativeName>
        <fullName evidence="5">Type I dehydroquinase</fullName>
        <shortName evidence="5">DHQ1</shortName>
    </alternativeName>
</protein>
<dbReference type="Gene3D" id="3.20.20.70">
    <property type="entry name" value="Aldolase class I"/>
    <property type="match status" value="1"/>
</dbReference>
<comment type="catalytic activity">
    <reaction evidence="1 5">
        <text>3-dehydroquinate = 3-dehydroshikimate + H2O</text>
        <dbReference type="Rhea" id="RHEA:21096"/>
        <dbReference type="ChEBI" id="CHEBI:15377"/>
        <dbReference type="ChEBI" id="CHEBI:16630"/>
        <dbReference type="ChEBI" id="CHEBI:32364"/>
        <dbReference type="EC" id="4.2.1.10"/>
    </reaction>
</comment>
<dbReference type="GO" id="GO:0046279">
    <property type="term" value="P:3,4-dihydroxybenzoate biosynthetic process"/>
    <property type="evidence" value="ECO:0007669"/>
    <property type="project" value="TreeGrafter"/>
</dbReference>
<dbReference type="EC" id="4.2.1.10" evidence="5"/>
<comment type="caution">
    <text evidence="6">The sequence shown here is derived from an EMBL/GenBank/DDBJ whole genome shotgun (WGS) entry which is preliminary data.</text>
</comment>
<dbReference type="UniPathway" id="UPA00053">
    <property type="reaction ID" value="UER00086"/>
</dbReference>
<accession>A0A5R9DWM9</accession>
<dbReference type="Pfam" id="PF01487">
    <property type="entry name" value="DHquinase_I"/>
    <property type="match status" value="1"/>
</dbReference>
<dbReference type="PANTHER" id="PTHR43699">
    <property type="entry name" value="3-DEHYDROQUINATE DEHYDRATASE"/>
    <property type="match status" value="1"/>
</dbReference>
<dbReference type="OrthoDB" id="9813659at2"/>
<comment type="similarity">
    <text evidence="5">Belongs to the type-I 3-dehydroquinase family.</text>
</comment>
<dbReference type="Proteomes" id="UP000306420">
    <property type="component" value="Unassembled WGS sequence"/>
</dbReference>
<evidence type="ECO:0000256" key="1">
    <source>
        <dbReference type="ARBA" id="ARBA00001864"/>
    </source>
</evidence>
<feature type="binding site" evidence="5">
    <location>
        <position position="211"/>
    </location>
    <ligand>
        <name>3-dehydroquinate</name>
        <dbReference type="ChEBI" id="CHEBI:32364"/>
    </ligand>
</feature>
<feature type="active site" description="Schiff-base intermediate with substrate" evidence="5">
    <location>
        <position position="169"/>
    </location>
</feature>
<comment type="pathway">
    <text evidence="5">Metabolic intermediate biosynthesis; chorismate biosynthesis; chorismate from D-erythrose 4-phosphate and phosphoenolpyruvate: step 3/7.</text>
</comment>
<comment type="subunit">
    <text evidence="5">Homodimer.</text>
</comment>
<dbReference type="InterPro" id="IPR050146">
    <property type="entry name" value="Type-I_3-dehydroquinase"/>
</dbReference>
<keyword evidence="5" id="KW-0028">Amino-acid biosynthesis</keyword>
<reference evidence="6 7" key="1">
    <citation type="submission" date="2019-05" db="EMBL/GenBank/DDBJ databases">
        <title>The metagenome of a microbial culture collection derived from dairy environment covers the genomic content of the human microbiome.</title>
        <authorList>
            <person name="Roder T."/>
            <person name="Wuthrich D."/>
            <person name="Sattari Z."/>
            <person name="Von Ah U."/>
            <person name="Bar C."/>
            <person name="Ronchi F."/>
            <person name="Macpherson A.J."/>
            <person name="Ganal-Vonarburg S.C."/>
            <person name="Bruggmann R."/>
            <person name="Vergeres G."/>
        </authorList>
    </citation>
    <scope>NUCLEOTIDE SEQUENCE [LARGE SCALE GENOMIC DNA]</scope>
    <source>
        <strain evidence="6 7">FAM 24227</strain>
    </source>
</reference>
<evidence type="ECO:0000256" key="4">
    <source>
        <dbReference type="ARBA" id="ARBA00023270"/>
    </source>
</evidence>
<dbReference type="FunFam" id="3.20.20.70:FF:000047">
    <property type="entry name" value="3-dehydroquinate dehydratase"/>
    <property type="match status" value="1"/>
</dbReference>
<keyword evidence="4 5" id="KW-0704">Schiff base</keyword>
<dbReference type="EMBL" id="VBSP01000023">
    <property type="protein sequence ID" value="TLQ40886.1"/>
    <property type="molecule type" value="Genomic_DNA"/>
</dbReference>
<dbReference type="AlphaFoldDB" id="A0A5R9DWM9"/>
<name>A0A5R9DWM9_9LACT</name>
<evidence type="ECO:0000313" key="7">
    <source>
        <dbReference type="Proteomes" id="UP000306420"/>
    </source>
</evidence>
<dbReference type="InterPro" id="IPR018508">
    <property type="entry name" value="3-dehydroquinate_DH_AS"/>
</dbReference>
<dbReference type="HAMAP" id="MF_00214">
    <property type="entry name" value="AroD"/>
    <property type="match status" value="1"/>
</dbReference>
<feature type="binding site" evidence="5">
    <location>
        <position position="234"/>
    </location>
    <ligand>
        <name>3-dehydroquinate</name>
        <dbReference type="ChEBI" id="CHEBI:32364"/>
    </ligand>
</feature>
<feature type="binding site" evidence="5">
    <location>
        <begin position="46"/>
        <end position="48"/>
    </location>
    <ligand>
        <name>3-dehydroquinate</name>
        <dbReference type="ChEBI" id="CHEBI:32364"/>
    </ligand>
</feature>
<dbReference type="GO" id="GO:0009423">
    <property type="term" value="P:chorismate biosynthetic process"/>
    <property type="evidence" value="ECO:0007669"/>
    <property type="project" value="UniProtKB-UniRule"/>
</dbReference>
<comment type="caution">
    <text evidence="5">Lacks conserved residue(s) required for the propagation of feature annotation.</text>
</comment>
<proteinExistence type="inferred from homology"/>
<dbReference type="NCBIfam" id="TIGR01093">
    <property type="entry name" value="aroD"/>
    <property type="match status" value="1"/>
</dbReference>
<dbReference type="RefSeq" id="WP_138404729.1">
    <property type="nucleotide sequence ID" value="NZ_VBSP01000023.1"/>
</dbReference>
<evidence type="ECO:0000256" key="5">
    <source>
        <dbReference type="HAMAP-Rule" id="MF_00214"/>
    </source>
</evidence>
<evidence type="ECO:0000256" key="3">
    <source>
        <dbReference type="ARBA" id="ARBA00023239"/>
    </source>
</evidence>
<dbReference type="PANTHER" id="PTHR43699:SF1">
    <property type="entry name" value="3-DEHYDROQUINATE DEHYDRATASE"/>
    <property type="match status" value="1"/>
</dbReference>
<feature type="binding site" evidence="5">
    <location>
        <position position="81"/>
    </location>
    <ligand>
        <name>3-dehydroquinate</name>
        <dbReference type="ChEBI" id="CHEBI:32364"/>
    </ligand>
</feature>
<sequence>MKRVTIDNVSIGQGRPKIIVPIIGKTRAEIIKDAKEAGESSGDLVEWRIDFYEDVEKSGAVSELSKVVKQLVNKSLLITFRTFEEGGERELSYEQYVALYQEIINEGHVDLLDIELFIPEEKLDCLIQECRSQGIYVVLCNHDFERTPPEEEIIRRLELMESKGADICKIAVMPQTPEDVLTLLKATHRRQQFANVPLITMSMGNLGMVSRLAGEAFGSAATFGSLGKASAPGQMAVEDLAVALKNLSL</sequence>